<sequence>MAAIQQPKTNTEREGETQHNIKGVRVRVQRKPRRVGVEELSSIFLIQIACFQPSLNSAAVFHK</sequence>
<dbReference type="AlphaFoldDB" id="A0A7J7GHE1"/>
<dbReference type="EMBL" id="JACBKZ010000011">
    <property type="protein sequence ID" value="KAF5938838.1"/>
    <property type="molecule type" value="Genomic_DNA"/>
</dbReference>
<feature type="compositionally biased region" description="Basic and acidic residues" evidence="1">
    <location>
        <begin position="10"/>
        <end position="19"/>
    </location>
</feature>
<reference evidence="2 3" key="2">
    <citation type="submission" date="2020-07" db="EMBL/GenBank/DDBJ databases">
        <title>Genome assembly of wild tea tree DASZ reveals pedigree and selection history of tea varieties.</title>
        <authorList>
            <person name="Zhang W."/>
        </authorList>
    </citation>
    <scope>NUCLEOTIDE SEQUENCE [LARGE SCALE GENOMIC DNA]</scope>
    <source>
        <strain evidence="3">cv. G240</strain>
        <tissue evidence="2">Leaf</tissue>
    </source>
</reference>
<protein>
    <submittedName>
        <fullName evidence="2">Uncharacterized protein</fullName>
    </submittedName>
</protein>
<reference evidence="3" key="1">
    <citation type="journal article" date="2020" name="Nat. Commun.">
        <title>Genome assembly of wild tea tree DASZ reveals pedigree and selection history of tea varieties.</title>
        <authorList>
            <person name="Zhang W."/>
            <person name="Zhang Y."/>
            <person name="Qiu H."/>
            <person name="Guo Y."/>
            <person name="Wan H."/>
            <person name="Zhang X."/>
            <person name="Scossa F."/>
            <person name="Alseekh S."/>
            <person name="Zhang Q."/>
            <person name="Wang P."/>
            <person name="Xu L."/>
            <person name="Schmidt M.H."/>
            <person name="Jia X."/>
            <person name="Li D."/>
            <person name="Zhu A."/>
            <person name="Guo F."/>
            <person name="Chen W."/>
            <person name="Ni D."/>
            <person name="Usadel B."/>
            <person name="Fernie A.R."/>
            <person name="Wen W."/>
        </authorList>
    </citation>
    <scope>NUCLEOTIDE SEQUENCE [LARGE SCALE GENOMIC DNA]</scope>
    <source>
        <strain evidence="3">cv. G240</strain>
    </source>
</reference>
<evidence type="ECO:0000256" key="1">
    <source>
        <dbReference type="SAM" id="MobiDB-lite"/>
    </source>
</evidence>
<proteinExistence type="predicted"/>
<evidence type="ECO:0000313" key="2">
    <source>
        <dbReference type="EMBL" id="KAF5938838.1"/>
    </source>
</evidence>
<evidence type="ECO:0000313" key="3">
    <source>
        <dbReference type="Proteomes" id="UP000593564"/>
    </source>
</evidence>
<keyword evidence="3" id="KW-1185">Reference proteome</keyword>
<comment type="caution">
    <text evidence="2">The sequence shown here is derived from an EMBL/GenBank/DDBJ whole genome shotgun (WGS) entry which is preliminary data.</text>
</comment>
<gene>
    <name evidence="2" type="ORF">HYC85_023097</name>
</gene>
<accession>A0A7J7GHE1</accession>
<dbReference type="Proteomes" id="UP000593564">
    <property type="component" value="Unassembled WGS sequence"/>
</dbReference>
<organism evidence="2 3">
    <name type="scientific">Camellia sinensis</name>
    <name type="common">Tea plant</name>
    <name type="synonym">Thea sinensis</name>
    <dbReference type="NCBI Taxonomy" id="4442"/>
    <lineage>
        <taxon>Eukaryota</taxon>
        <taxon>Viridiplantae</taxon>
        <taxon>Streptophyta</taxon>
        <taxon>Embryophyta</taxon>
        <taxon>Tracheophyta</taxon>
        <taxon>Spermatophyta</taxon>
        <taxon>Magnoliopsida</taxon>
        <taxon>eudicotyledons</taxon>
        <taxon>Gunneridae</taxon>
        <taxon>Pentapetalae</taxon>
        <taxon>asterids</taxon>
        <taxon>Ericales</taxon>
        <taxon>Theaceae</taxon>
        <taxon>Camellia</taxon>
    </lineage>
</organism>
<name>A0A7J7GHE1_CAMSI</name>
<feature type="region of interest" description="Disordered" evidence="1">
    <location>
        <begin position="1"/>
        <end position="23"/>
    </location>
</feature>